<evidence type="ECO:0000313" key="1">
    <source>
        <dbReference type="EMBL" id="ACA32992.1"/>
    </source>
</evidence>
<proteinExistence type="predicted"/>
<organism evidence="1 2">
    <name type="scientific">Ureaplasma parvum serovar 3 (strain ATCC 27815 / 27 / NCTC 11736)</name>
    <dbReference type="NCBI Taxonomy" id="505682"/>
    <lineage>
        <taxon>Bacteria</taxon>
        <taxon>Bacillati</taxon>
        <taxon>Mycoplasmatota</taxon>
        <taxon>Mycoplasmoidales</taxon>
        <taxon>Mycoplasmoidaceae</taxon>
        <taxon>Ureaplasma</taxon>
    </lineage>
</organism>
<dbReference type="KEGG" id="upa:UPA3_0097"/>
<protein>
    <submittedName>
        <fullName evidence="1">Conserved domain protein</fullName>
    </submittedName>
</protein>
<name>A0A2C9DYI3_UREP2</name>
<dbReference type="HOGENOM" id="CLU_3141945_0_0_14"/>
<dbReference type="GeneID" id="42681190"/>
<dbReference type="AlphaFoldDB" id="A0A2C9DYI3"/>
<accession>A0A2C9DYI3</accession>
<dbReference type="RefSeq" id="WP_012316997.1">
    <property type="nucleotide sequence ID" value="NC_010503.1"/>
</dbReference>
<dbReference type="Proteomes" id="UP000002162">
    <property type="component" value="Chromosome"/>
</dbReference>
<dbReference type="EMBL" id="CP000942">
    <property type="protein sequence ID" value="ACA32992.1"/>
    <property type="molecule type" value="Genomic_DNA"/>
</dbReference>
<reference evidence="1 2" key="1">
    <citation type="submission" date="2008-02" db="EMBL/GenBank/DDBJ databases">
        <title>Genome sequence of Ureaplasma parvum serovar 3.</title>
        <authorList>
            <person name="Methe B.A."/>
            <person name="Glass J."/>
            <person name="Waites K."/>
            <person name="Shrivastava S."/>
        </authorList>
    </citation>
    <scope>NUCLEOTIDE SEQUENCE [LARGE SCALE GENOMIC DNA]</scope>
    <source>
        <strain evidence="2">ATCC 27815 / 27 / NCTC 11736</strain>
    </source>
</reference>
<evidence type="ECO:0000313" key="2">
    <source>
        <dbReference type="Proteomes" id="UP000002162"/>
    </source>
</evidence>
<gene>
    <name evidence="1" type="ordered locus">UPA3_0097</name>
</gene>
<sequence length="49" mass="5723">MINDIADSFDYKNIYAIKISNLIVLTHNFDFYRTISLGFDVCKESQFVV</sequence>